<dbReference type="RefSeq" id="WP_345424257.1">
    <property type="nucleotide sequence ID" value="NZ_BAABHO010000076.1"/>
</dbReference>
<evidence type="ECO:0000256" key="3">
    <source>
        <dbReference type="ARBA" id="ARBA00023004"/>
    </source>
</evidence>
<protein>
    <submittedName>
        <fullName evidence="5">2Fe-2S iron-sulfur cluster-binding protein</fullName>
    </submittedName>
</protein>
<keyword evidence="6" id="KW-1185">Reference proteome</keyword>
<dbReference type="InterPro" id="IPR036010">
    <property type="entry name" value="2Fe-2S_ferredoxin-like_sf"/>
</dbReference>
<reference evidence="6" key="1">
    <citation type="journal article" date="2019" name="Int. J. Syst. Evol. Microbiol.">
        <title>The Global Catalogue of Microorganisms (GCM) 10K type strain sequencing project: providing services to taxonomists for standard genome sequencing and annotation.</title>
        <authorList>
            <consortium name="The Broad Institute Genomics Platform"/>
            <consortium name="The Broad Institute Genome Sequencing Center for Infectious Disease"/>
            <person name="Wu L."/>
            <person name="Ma J."/>
        </authorList>
    </citation>
    <scope>NUCLEOTIDE SEQUENCE [LARGE SCALE GENOMIC DNA]</scope>
    <source>
        <strain evidence="6">JCM 17979</strain>
    </source>
</reference>
<dbReference type="InterPro" id="IPR002888">
    <property type="entry name" value="2Fe-2S-bd"/>
</dbReference>
<dbReference type="EMBL" id="BAABHO010000076">
    <property type="protein sequence ID" value="GAA4811587.1"/>
    <property type="molecule type" value="Genomic_DNA"/>
</dbReference>
<keyword evidence="3" id="KW-0408">Iron</keyword>
<dbReference type="CDD" id="cd00207">
    <property type="entry name" value="fer2"/>
    <property type="match status" value="1"/>
</dbReference>
<dbReference type="InterPro" id="IPR052914">
    <property type="entry name" value="Aldehyde_Oxdr_Iron-Sulfur"/>
</dbReference>
<organism evidence="5 6">
    <name type="scientific">Actinomycetospora chlora</name>
    <dbReference type="NCBI Taxonomy" id="663608"/>
    <lineage>
        <taxon>Bacteria</taxon>
        <taxon>Bacillati</taxon>
        <taxon>Actinomycetota</taxon>
        <taxon>Actinomycetes</taxon>
        <taxon>Pseudonocardiales</taxon>
        <taxon>Pseudonocardiaceae</taxon>
        <taxon>Actinomycetospora</taxon>
    </lineage>
</organism>
<evidence type="ECO:0000259" key="4">
    <source>
        <dbReference type="PROSITE" id="PS51085"/>
    </source>
</evidence>
<dbReference type="InterPro" id="IPR006058">
    <property type="entry name" value="2Fe2S_fd_BS"/>
</dbReference>
<comment type="caution">
    <text evidence="5">The sequence shown here is derived from an EMBL/GenBank/DDBJ whole genome shotgun (WGS) entry which is preliminary data.</text>
</comment>
<dbReference type="PANTHER" id="PTHR45331">
    <property type="entry name" value="OXIDOREDUCTASE, IRON-SULPHUR BINDING SUBUNIT-RELATED-RELATED"/>
    <property type="match status" value="1"/>
</dbReference>
<dbReference type="InterPro" id="IPR036884">
    <property type="entry name" value="2Fe-2S-bd_dom_sf"/>
</dbReference>
<dbReference type="SUPFAM" id="SSF47741">
    <property type="entry name" value="CO dehydrogenase ISP C-domain like"/>
    <property type="match status" value="1"/>
</dbReference>
<keyword evidence="1" id="KW-0479">Metal-binding</keyword>
<name>A0ABP9CKR4_9PSEU</name>
<dbReference type="InterPro" id="IPR001041">
    <property type="entry name" value="2Fe-2S_ferredoxin-type"/>
</dbReference>
<dbReference type="PANTHER" id="PTHR45331:SF2">
    <property type="entry name" value="OXIDOREDUCTASE WITH IRON-SULFUR SUBUNIT"/>
    <property type="match status" value="1"/>
</dbReference>
<dbReference type="PROSITE" id="PS00197">
    <property type="entry name" value="2FE2S_FER_1"/>
    <property type="match status" value="1"/>
</dbReference>
<dbReference type="Proteomes" id="UP001500928">
    <property type="component" value="Unassembled WGS sequence"/>
</dbReference>
<dbReference type="Pfam" id="PF01799">
    <property type="entry name" value="Fer2_2"/>
    <property type="match status" value="1"/>
</dbReference>
<feature type="domain" description="2Fe-2S ferredoxin-type" evidence="4">
    <location>
        <begin position="3"/>
        <end position="79"/>
    </location>
</feature>
<gene>
    <name evidence="5" type="ORF">GCM10023200_56730</name>
</gene>
<dbReference type="PROSITE" id="PS51085">
    <property type="entry name" value="2FE2S_FER_2"/>
    <property type="match status" value="1"/>
</dbReference>
<accession>A0ABP9CKR4</accession>
<dbReference type="SUPFAM" id="SSF54292">
    <property type="entry name" value="2Fe-2S ferredoxin-like"/>
    <property type="match status" value="1"/>
</dbReference>
<evidence type="ECO:0000256" key="2">
    <source>
        <dbReference type="ARBA" id="ARBA00023002"/>
    </source>
</evidence>
<dbReference type="Gene3D" id="1.10.150.120">
    <property type="entry name" value="[2Fe-2S]-binding domain"/>
    <property type="match status" value="1"/>
</dbReference>
<evidence type="ECO:0000313" key="5">
    <source>
        <dbReference type="EMBL" id="GAA4811587.1"/>
    </source>
</evidence>
<proteinExistence type="predicted"/>
<evidence type="ECO:0000256" key="1">
    <source>
        <dbReference type="ARBA" id="ARBA00022723"/>
    </source>
</evidence>
<evidence type="ECO:0000313" key="6">
    <source>
        <dbReference type="Proteomes" id="UP001500928"/>
    </source>
</evidence>
<dbReference type="InterPro" id="IPR012675">
    <property type="entry name" value="Beta-grasp_dom_sf"/>
</dbReference>
<keyword evidence="2" id="KW-0560">Oxidoreductase</keyword>
<dbReference type="Pfam" id="PF00111">
    <property type="entry name" value="Fer2"/>
    <property type="match status" value="1"/>
</dbReference>
<sequence length="167" mass="17336">MKVDVSLTVDGRHHRLAVDTRTTVLDALREHLDVTSPKKGCDHGQCGACTVLLDGRRTLSCLSLACAHDGAEITTADGLAPDGELHPVAQAFLDHDAYQCGYCTPGQICSAVGMLAEAAAGAPSIVSGDLTAPVDLDRAEIAERLSGNLCRCGAYAHIVDAVSEVAP</sequence>
<dbReference type="Gene3D" id="3.10.20.30">
    <property type="match status" value="1"/>
</dbReference>